<dbReference type="InterPro" id="IPR051199">
    <property type="entry name" value="LPS_LOS_Heptosyltrfase"/>
</dbReference>
<dbReference type="GO" id="GO:0008713">
    <property type="term" value="F:ADP-heptose-lipopolysaccharide heptosyltransferase activity"/>
    <property type="evidence" value="ECO:0007669"/>
    <property type="project" value="TreeGrafter"/>
</dbReference>
<dbReference type="PANTHER" id="PTHR30160">
    <property type="entry name" value="TETRAACYLDISACCHARIDE 4'-KINASE-RELATED"/>
    <property type="match status" value="1"/>
</dbReference>
<dbReference type="EMBL" id="MN577571">
    <property type="protein sequence ID" value="QGT50680.1"/>
    <property type="molecule type" value="Genomic_DNA"/>
</dbReference>
<keyword evidence="2" id="KW-0808">Transferase</keyword>
<sequence>MIKNISSFKLSGLRAGETVRAAAHDSAPVRWAMAFTLARKHLKTAVKRAFYPKREPKGGVLRVLVHIKGGIGDVAMTRVFIKKLRETLPLAEVSFCFDSVAVSQMIFSDGLVHRFQDRRYRPQDYDLVISGCHLLMFDYYDRARIERLAPHFLPALEQGLEVQRCFTDFARYTPYLDGVLAKIAVAHGGSRVQNLGWFTGLNVGQNDRAEINLQAGTATKTLNKLGLAPGEKYITIHDGINTNTDTSSGHPTRCWPHSYWREFVGLFKEAFPNIKVVQLGGNKSQIFDFADISLVGKTQIADLPYVLDNALLHVDGESGMVHLANLTRTRCVVLFGPSQADYLAYARNINISAPVCGGCMNISKHWMTRCLLGYPPEKQCLATISPKIVFDKTANYLNAL</sequence>
<protein>
    <recommendedName>
        <fullName evidence="4">Heptosyltransferase</fullName>
    </recommendedName>
</protein>
<accession>A0A650ELT0</accession>
<dbReference type="AlphaFoldDB" id="A0A650ELT0"/>
<dbReference type="PANTHER" id="PTHR30160:SF1">
    <property type="entry name" value="LIPOPOLYSACCHARIDE 1,2-N-ACETYLGLUCOSAMINETRANSFERASE-RELATED"/>
    <property type="match status" value="1"/>
</dbReference>
<dbReference type="GO" id="GO:0009244">
    <property type="term" value="P:lipopolysaccharide core region biosynthetic process"/>
    <property type="evidence" value="ECO:0007669"/>
    <property type="project" value="TreeGrafter"/>
</dbReference>
<evidence type="ECO:0000313" key="3">
    <source>
        <dbReference type="EMBL" id="QGT50680.1"/>
    </source>
</evidence>
<evidence type="ECO:0000256" key="1">
    <source>
        <dbReference type="ARBA" id="ARBA00022676"/>
    </source>
</evidence>
<proteinExistence type="predicted"/>
<dbReference type="Gene3D" id="3.40.50.2000">
    <property type="entry name" value="Glycogen Phosphorylase B"/>
    <property type="match status" value="1"/>
</dbReference>
<dbReference type="GO" id="GO:0005829">
    <property type="term" value="C:cytosol"/>
    <property type="evidence" value="ECO:0007669"/>
    <property type="project" value="TreeGrafter"/>
</dbReference>
<dbReference type="Pfam" id="PF01075">
    <property type="entry name" value="Glyco_transf_9"/>
    <property type="match status" value="1"/>
</dbReference>
<gene>
    <name evidence="3" type="ORF">Elusimicrob1349_1500</name>
</gene>
<evidence type="ECO:0008006" key="4">
    <source>
        <dbReference type="Google" id="ProtNLM"/>
    </source>
</evidence>
<name>A0A650ELT0_9BACT</name>
<keyword evidence="1" id="KW-0328">Glycosyltransferase</keyword>
<reference evidence="3" key="1">
    <citation type="journal article" date="2020" name="J. ISSAAS">
        <title>Lactobacilli and other gastrointestinal microbiota of Peromyscus leucopus, reservoir host for agents of Lyme disease and other zoonoses in North America.</title>
        <authorList>
            <person name="Milovic A."/>
            <person name="Bassam K."/>
            <person name="Shao H."/>
            <person name="Chatzistamou I."/>
            <person name="Tufts D.M."/>
            <person name="Diuk-Wasser M."/>
            <person name="Barbour A.G."/>
        </authorList>
    </citation>
    <scope>NUCLEOTIDE SEQUENCE</scope>
    <source>
        <strain evidence="3">LL30</strain>
    </source>
</reference>
<dbReference type="SUPFAM" id="SSF53756">
    <property type="entry name" value="UDP-Glycosyltransferase/glycogen phosphorylase"/>
    <property type="match status" value="1"/>
</dbReference>
<evidence type="ECO:0000256" key="2">
    <source>
        <dbReference type="ARBA" id="ARBA00022679"/>
    </source>
</evidence>
<organism evidence="3">
    <name type="scientific">uncultured Elusimicrobia bacterium</name>
    <dbReference type="NCBI Taxonomy" id="699876"/>
    <lineage>
        <taxon>Bacteria</taxon>
        <taxon>Pseudomonadati</taxon>
        <taxon>Elusimicrobiota</taxon>
        <taxon>Elusimicrobia</taxon>
        <taxon>environmental samples</taxon>
    </lineage>
</organism>
<dbReference type="InterPro" id="IPR002201">
    <property type="entry name" value="Glyco_trans_9"/>
</dbReference>